<proteinExistence type="predicted"/>
<dbReference type="Proteomes" id="UP000319908">
    <property type="component" value="Unassembled WGS sequence"/>
</dbReference>
<reference evidence="1 2" key="1">
    <citation type="journal article" date="2020" name="Antonie Van Leeuwenhoek">
        <title>Rhodopirellula heiligendammensis sp. nov., Rhodopirellula pilleata sp. nov., and Rhodopirellula solitaria sp. nov. isolated from natural or artificial marine surfaces in Northern Germany and California, USA, and emended description of the genus Rhodopirellula.</title>
        <authorList>
            <person name="Kallscheuer N."/>
            <person name="Wiegand S."/>
            <person name="Jogler M."/>
            <person name="Boedeker C."/>
            <person name="Peeters S.H."/>
            <person name="Rast P."/>
            <person name="Heuer A."/>
            <person name="Jetten M.S.M."/>
            <person name="Rohde M."/>
            <person name="Jogler C."/>
        </authorList>
    </citation>
    <scope>NUCLEOTIDE SEQUENCE [LARGE SCALE GENOMIC DNA]</scope>
    <source>
        <strain evidence="1 2">Poly21</strain>
    </source>
</reference>
<sequence length="77" mass="7795">MLVGNVRYLTALGSMTKSHLSHIFDDAGRYTVPPSQVTRLSGRLTFETYYSLAGSLAAASATGSAAAGASVAAGASL</sequence>
<gene>
    <name evidence="1" type="ORF">Poly21_25380</name>
</gene>
<organism evidence="1 2">
    <name type="scientific">Allorhodopirellula heiligendammensis</name>
    <dbReference type="NCBI Taxonomy" id="2714739"/>
    <lineage>
        <taxon>Bacteria</taxon>
        <taxon>Pseudomonadati</taxon>
        <taxon>Planctomycetota</taxon>
        <taxon>Planctomycetia</taxon>
        <taxon>Pirellulales</taxon>
        <taxon>Pirellulaceae</taxon>
        <taxon>Allorhodopirellula</taxon>
    </lineage>
</organism>
<name>A0A5C6BSY5_9BACT</name>
<dbReference type="EMBL" id="SJPU01000002">
    <property type="protein sequence ID" value="TWU15343.1"/>
    <property type="molecule type" value="Genomic_DNA"/>
</dbReference>
<protein>
    <submittedName>
        <fullName evidence="1">Uncharacterized protein</fullName>
    </submittedName>
</protein>
<comment type="caution">
    <text evidence="1">The sequence shown here is derived from an EMBL/GenBank/DDBJ whole genome shotgun (WGS) entry which is preliminary data.</text>
</comment>
<evidence type="ECO:0000313" key="2">
    <source>
        <dbReference type="Proteomes" id="UP000319908"/>
    </source>
</evidence>
<evidence type="ECO:0000313" key="1">
    <source>
        <dbReference type="EMBL" id="TWU15343.1"/>
    </source>
</evidence>
<dbReference type="AlphaFoldDB" id="A0A5C6BSY5"/>
<keyword evidence="2" id="KW-1185">Reference proteome</keyword>
<accession>A0A5C6BSY5</accession>